<name>A0A379TYJ5_SALDZ</name>
<protein>
    <submittedName>
        <fullName evidence="1">Uncharacterized protein</fullName>
    </submittedName>
</protein>
<proteinExistence type="predicted"/>
<accession>A0A379TYJ5</accession>
<evidence type="ECO:0000313" key="1">
    <source>
        <dbReference type="EMBL" id="SUG55657.1"/>
    </source>
</evidence>
<gene>
    <name evidence="1" type="ORF">NCTC10060_02803</name>
</gene>
<dbReference type="Proteomes" id="UP000254633">
    <property type="component" value="Unassembled WGS sequence"/>
</dbReference>
<organism evidence="1 2">
    <name type="scientific">Salmonella diarizonae</name>
    <dbReference type="NCBI Taxonomy" id="59204"/>
    <lineage>
        <taxon>Bacteria</taxon>
        <taxon>Pseudomonadati</taxon>
        <taxon>Pseudomonadota</taxon>
        <taxon>Gammaproteobacteria</taxon>
        <taxon>Enterobacterales</taxon>
        <taxon>Enterobacteriaceae</taxon>
        <taxon>Salmonella</taxon>
    </lineage>
</organism>
<dbReference type="EMBL" id="UGXH01000003">
    <property type="protein sequence ID" value="SUG55657.1"/>
    <property type="molecule type" value="Genomic_DNA"/>
</dbReference>
<reference evidence="1 2" key="1">
    <citation type="submission" date="2018-06" db="EMBL/GenBank/DDBJ databases">
        <authorList>
            <consortium name="Pathogen Informatics"/>
            <person name="Doyle S."/>
        </authorList>
    </citation>
    <scope>NUCLEOTIDE SEQUENCE [LARGE SCALE GENOMIC DNA]</scope>
    <source>
        <strain evidence="1 2">NCTC10060</strain>
    </source>
</reference>
<evidence type="ECO:0000313" key="2">
    <source>
        <dbReference type="Proteomes" id="UP000254633"/>
    </source>
</evidence>
<sequence>MKVKAVFINKPGEVETLWWIIHIRKRMKY</sequence>
<dbReference type="AlphaFoldDB" id="A0A379TYJ5"/>